<dbReference type="SUPFAM" id="SSF52058">
    <property type="entry name" value="L domain-like"/>
    <property type="match status" value="1"/>
</dbReference>
<reference evidence="1 2" key="1">
    <citation type="submission" date="2024-02" db="EMBL/GenBank/DDBJ databases">
        <authorList>
            <person name="Chen Y."/>
            <person name="Shah S."/>
            <person name="Dougan E. K."/>
            <person name="Thang M."/>
            <person name="Chan C."/>
        </authorList>
    </citation>
    <scope>NUCLEOTIDE SEQUENCE [LARGE SCALE GENOMIC DNA]</scope>
</reference>
<dbReference type="Pfam" id="PF05725">
    <property type="entry name" value="FNIP"/>
    <property type="match status" value="2"/>
</dbReference>
<evidence type="ECO:0000313" key="1">
    <source>
        <dbReference type="EMBL" id="CAK9029865.1"/>
    </source>
</evidence>
<feature type="non-terminal residue" evidence="1">
    <location>
        <position position="278"/>
    </location>
</feature>
<protein>
    <submittedName>
        <fullName evidence="1">Probable serine/threonine-protein kinase fnkA (FNIP repeat-containing protein A)</fullName>
    </submittedName>
</protein>
<dbReference type="Gene3D" id="3.80.10.10">
    <property type="entry name" value="Ribonuclease Inhibitor"/>
    <property type="match status" value="1"/>
</dbReference>
<gene>
    <name evidence="1" type="ORF">SCF082_LOCUS18970</name>
</gene>
<accession>A0ABP0KSK8</accession>
<comment type="caution">
    <text evidence="1">The sequence shown here is derived from an EMBL/GenBank/DDBJ whole genome shotgun (WGS) entry which is preliminary data.</text>
</comment>
<proteinExistence type="predicted"/>
<keyword evidence="1" id="KW-0808">Transferase</keyword>
<name>A0ABP0KSK8_9DINO</name>
<dbReference type="GO" id="GO:0016301">
    <property type="term" value="F:kinase activity"/>
    <property type="evidence" value="ECO:0007669"/>
    <property type="project" value="UniProtKB-KW"/>
</dbReference>
<organism evidence="1 2">
    <name type="scientific">Durusdinium trenchii</name>
    <dbReference type="NCBI Taxonomy" id="1381693"/>
    <lineage>
        <taxon>Eukaryota</taxon>
        <taxon>Sar</taxon>
        <taxon>Alveolata</taxon>
        <taxon>Dinophyceae</taxon>
        <taxon>Suessiales</taxon>
        <taxon>Symbiodiniaceae</taxon>
        <taxon>Durusdinium</taxon>
    </lineage>
</organism>
<dbReference type="EMBL" id="CAXAMM010012858">
    <property type="protein sequence ID" value="CAK9029865.1"/>
    <property type="molecule type" value="Genomic_DNA"/>
</dbReference>
<dbReference type="InterPro" id="IPR051251">
    <property type="entry name" value="STK_FNIP-Repeat"/>
</dbReference>
<dbReference type="PANTHER" id="PTHR32134:SF92">
    <property type="entry name" value="FNIP REPEAT-CONTAINING PROTEIN"/>
    <property type="match status" value="1"/>
</dbReference>
<keyword evidence="1" id="KW-0418">Kinase</keyword>
<evidence type="ECO:0000313" key="2">
    <source>
        <dbReference type="Proteomes" id="UP001642464"/>
    </source>
</evidence>
<dbReference type="InterPro" id="IPR032675">
    <property type="entry name" value="LRR_dom_sf"/>
</dbReference>
<keyword evidence="2" id="KW-1185">Reference proteome</keyword>
<dbReference type="InterPro" id="IPR008615">
    <property type="entry name" value="FNIP"/>
</dbReference>
<dbReference type="PANTHER" id="PTHR32134">
    <property type="entry name" value="FNIP REPEAT-CONTAINING PROTEIN"/>
    <property type="match status" value="1"/>
</dbReference>
<dbReference type="Proteomes" id="UP001642464">
    <property type="component" value="Unassembled WGS sequence"/>
</dbReference>
<sequence>MATEEQLLKLQVSGLDGQSFTFHVDENLLGRALWQRVVEQLPPKAGARVVLLKGAEKLCMKKTLKEQGLSGDASDVPCLSFVYRPVNLLDAWRFLSDPSDGEGQELLEGLTELVDVARKPELLPSTLKKLRIDFDEVEETHGDQTERAPSFPAALESLTFGDRFDQSLLHFRWPHLRRMAFGWHFNQTLENITWPSQLQSLTLGWKFNQSLERVDFPKTLQSLTLGSCFNQSLGVNWPSTLTNLTLGEFFDQSLDGVALPERLHSLTFGSNFNQKLQG</sequence>